<evidence type="ECO:0000256" key="4">
    <source>
        <dbReference type="ARBA" id="ARBA00022741"/>
    </source>
</evidence>
<keyword evidence="13" id="KW-1185">Reference proteome</keyword>
<dbReference type="PROSITE" id="PS00107">
    <property type="entry name" value="PROTEIN_KINASE_ATP"/>
    <property type="match status" value="1"/>
</dbReference>
<keyword evidence="5" id="KW-0418">Kinase</keyword>
<dbReference type="GO" id="GO:0035556">
    <property type="term" value="P:intracellular signal transduction"/>
    <property type="evidence" value="ECO:0007669"/>
    <property type="project" value="TreeGrafter"/>
</dbReference>
<dbReference type="Gene3D" id="1.10.510.10">
    <property type="entry name" value="Transferase(Phosphotransferase) domain 1"/>
    <property type="match status" value="1"/>
</dbReference>
<dbReference type="PROSITE" id="PS00108">
    <property type="entry name" value="PROTEIN_KINASE_ST"/>
    <property type="match status" value="1"/>
</dbReference>
<dbReference type="InterPro" id="IPR008271">
    <property type="entry name" value="Ser/Thr_kinase_AS"/>
</dbReference>
<dbReference type="EC" id="2.7.11.1" evidence="1"/>
<gene>
    <name evidence="12" type="ORF">MEDL_6878</name>
</gene>
<accession>A0A8S3Q8I5</accession>
<dbReference type="GO" id="GO:0005524">
    <property type="term" value="F:ATP binding"/>
    <property type="evidence" value="ECO:0007669"/>
    <property type="project" value="UniProtKB-UniRule"/>
</dbReference>
<evidence type="ECO:0000256" key="6">
    <source>
        <dbReference type="ARBA" id="ARBA00022840"/>
    </source>
</evidence>
<dbReference type="GO" id="GO:0005737">
    <property type="term" value="C:cytoplasm"/>
    <property type="evidence" value="ECO:0007669"/>
    <property type="project" value="TreeGrafter"/>
</dbReference>
<dbReference type="SUPFAM" id="SSF56112">
    <property type="entry name" value="Protein kinase-like (PK-like)"/>
    <property type="match status" value="1"/>
</dbReference>
<dbReference type="OrthoDB" id="193931at2759"/>
<feature type="binding site" evidence="9">
    <location>
        <position position="58"/>
    </location>
    <ligand>
        <name>ATP</name>
        <dbReference type="ChEBI" id="CHEBI:30616"/>
    </ligand>
</feature>
<dbReference type="InterPro" id="IPR000719">
    <property type="entry name" value="Prot_kinase_dom"/>
</dbReference>
<evidence type="ECO:0000256" key="9">
    <source>
        <dbReference type="PROSITE-ProRule" id="PRU10141"/>
    </source>
</evidence>
<dbReference type="GO" id="GO:0004674">
    <property type="term" value="F:protein serine/threonine kinase activity"/>
    <property type="evidence" value="ECO:0007669"/>
    <property type="project" value="UniProtKB-KW"/>
</dbReference>
<dbReference type="FunFam" id="3.30.200.20:FF:000003">
    <property type="entry name" value="Non-specific serine/threonine protein kinase"/>
    <property type="match status" value="1"/>
</dbReference>
<organism evidence="12 13">
    <name type="scientific">Mytilus edulis</name>
    <name type="common">Blue mussel</name>
    <dbReference type="NCBI Taxonomy" id="6550"/>
    <lineage>
        <taxon>Eukaryota</taxon>
        <taxon>Metazoa</taxon>
        <taxon>Spiralia</taxon>
        <taxon>Lophotrochozoa</taxon>
        <taxon>Mollusca</taxon>
        <taxon>Bivalvia</taxon>
        <taxon>Autobranchia</taxon>
        <taxon>Pteriomorphia</taxon>
        <taxon>Mytilida</taxon>
        <taxon>Mytiloidea</taxon>
        <taxon>Mytilidae</taxon>
        <taxon>Mytilinae</taxon>
        <taxon>Mytilus</taxon>
    </lineage>
</organism>
<dbReference type="PANTHER" id="PTHR24346:SF79">
    <property type="entry name" value="PROTEIN KINASE DOMAIN-CONTAINING PROTEIN"/>
    <property type="match status" value="1"/>
</dbReference>
<evidence type="ECO:0000256" key="3">
    <source>
        <dbReference type="ARBA" id="ARBA00022679"/>
    </source>
</evidence>
<evidence type="ECO:0000313" key="12">
    <source>
        <dbReference type="EMBL" id="CAG2191724.1"/>
    </source>
</evidence>
<dbReference type="Pfam" id="PF00069">
    <property type="entry name" value="Pkinase"/>
    <property type="match status" value="1"/>
</dbReference>
<evidence type="ECO:0000256" key="2">
    <source>
        <dbReference type="ARBA" id="ARBA00022527"/>
    </source>
</evidence>
<evidence type="ECO:0000256" key="8">
    <source>
        <dbReference type="ARBA" id="ARBA00048679"/>
    </source>
</evidence>
<dbReference type="SMART" id="SM00220">
    <property type="entry name" value="S_TKc"/>
    <property type="match status" value="1"/>
</dbReference>
<protein>
    <recommendedName>
        <fullName evidence="1">non-specific serine/threonine protein kinase</fullName>
        <ecNumber evidence="1">2.7.11.1</ecNumber>
    </recommendedName>
</protein>
<comment type="catalytic activity">
    <reaction evidence="7">
        <text>L-threonyl-[protein] + ATP = O-phospho-L-threonyl-[protein] + ADP + H(+)</text>
        <dbReference type="Rhea" id="RHEA:46608"/>
        <dbReference type="Rhea" id="RHEA-COMP:11060"/>
        <dbReference type="Rhea" id="RHEA-COMP:11605"/>
        <dbReference type="ChEBI" id="CHEBI:15378"/>
        <dbReference type="ChEBI" id="CHEBI:30013"/>
        <dbReference type="ChEBI" id="CHEBI:30616"/>
        <dbReference type="ChEBI" id="CHEBI:61977"/>
        <dbReference type="ChEBI" id="CHEBI:456216"/>
        <dbReference type="EC" id="2.7.11.1"/>
    </reaction>
</comment>
<proteinExistence type="inferred from homology"/>
<name>A0A8S3Q8I5_MYTED</name>
<reference evidence="12" key="1">
    <citation type="submission" date="2021-03" db="EMBL/GenBank/DDBJ databases">
        <authorList>
            <person name="Bekaert M."/>
        </authorList>
    </citation>
    <scope>NUCLEOTIDE SEQUENCE</scope>
</reference>
<dbReference type="EMBL" id="CAJPWZ010000369">
    <property type="protein sequence ID" value="CAG2191724.1"/>
    <property type="molecule type" value="Genomic_DNA"/>
</dbReference>
<comment type="catalytic activity">
    <reaction evidence="8">
        <text>L-seryl-[protein] + ATP = O-phospho-L-seryl-[protein] + ADP + H(+)</text>
        <dbReference type="Rhea" id="RHEA:17989"/>
        <dbReference type="Rhea" id="RHEA-COMP:9863"/>
        <dbReference type="Rhea" id="RHEA-COMP:11604"/>
        <dbReference type="ChEBI" id="CHEBI:15378"/>
        <dbReference type="ChEBI" id="CHEBI:29999"/>
        <dbReference type="ChEBI" id="CHEBI:30616"/>
        <dbReference type="ChEBI" id="CHEBI:83421"/>
        <dbReference type="ChEBI" id="CHEBI:456216"/>
        <dbReference type="EC" id="2.7.11.1"/>
    </reaction>
</comment>
<keyword evidence="4 9" id="KW-0547">Nucleotide-binding</keyword>
<dbReference type="PANTHER" id="PTHR24346">
    <property type="entry name" value="MAP/MICROTUBULE AFFINITY-REGULATING KINASE"/>
    <property type="match status" value="1"/>
</dbReference>
<evidence type="ECO:0000256" key="7">
    <source>
        <dbReference type="ARBA" id="ARBA00047899"/>
    </source>
</evidence>
<dbReference type="Proteomes" id="UP000683360">
    <property type="component" value="Unassembled WGS sequence"/>
</dbReference>
<dbReference type="InterPro" id="IPR011009">
    <property type="entry name" value="Kinase-like_dom_sf"/>
</dbReference>
<dbReference type="PROSITE" id="PS50011">
    <property type="entry name" value="PROTEIN_KINASE_DOM"/>
    <property type="match status" value="1"/>
</dbReference>
<feature type="domain" description="Protein kinase" evidence="11">
    <location>
        <begin position="24"/>
        <end position="167"/>
    </location>
</feature>
<sequence>MESLEKVTDENFVPTDKKKKVGSYILGRTIGEGSFAKVRQGFHIIAKEKVAVKVVPKKALLAKESVRRNVRREAIVLQKIQHPNIVRMYEVMETENGYYLVLESVEGGEFIKYLCMKKFLPEFECRKFARQLVSAVDHLHRSNIVHRDLKLENFLLDKDLNLKIIGK</sequence>
<dbReference type="FunFam" id="1.10.510.10:FF:000571">
    <property type="entry name" value="Maternal embryonic leucine zipper kinase"/>
    <property type="match status" value="1"/>
</dbReference>
<comment type="similarity">
    <text evidence="10">Belongs to the protein kinase superfamily.</text>
</comment>
<dbReference type="AlphaFoldDB" id="A0A8S3Q8I5"/>
<evidence type="ECO:0000313" key="13">
    <source>
        <dbReference type="Proteomes" id="UP000683360"/>
    </source>
</evidence>
<comment type="caution">
    <text evidence="12">The sequence shown here is derived from an EMBL/GenBank/DDBJ whole genome shotgun (WGS) entry which is preliminary data.</text>
</comment>
<evidence type="ECO:0000256" key="5">
    <source>
        <dbReference type="ARBA" id="ARBA00022777"/>
    </source>
</evidence>
<evidence type="ECO:0000256" key="1">
    <source>
        <dbReference type="ARBA" id="ARBA00012513"/>
    </source>
</evidence>
<evidence type="ECO:0000256" key="10">
    <source>
        <dbReference type="RuleBase" id="RU000304"/>
    </source>
</evidence>
<keyword evidence="6 9" id="KW-0067">ATP-binding</keyword>
<keyword evidence="2 10" id="KW-0723">Serine/threonine-protein kinase</keyword>
<dbReference type="InterPro" id="IPR017441">
    <property type="entry name" value="Protein_kinase_ATP_BS"/>
</dbReference>
<evidence type="ECO:0000259" key="11">
    <source>
        <dbReference type="PROSITE" id="PS50011"/>
    </source>
</evidence>
<keyword evidence="3" id="KW-0808">Transferase</keyword>